<comment type="caution">
    <text evidence="2">The sequence shown here is derived from an EMBL/GenBank/DDBJ whole genome shotgun (WGS) entry which is preliminary data.</text>
</comment>
<dbReference type="Proteomes" id="UP001152622">
    <property type="component" value="Chromosome 18"/>
</dbReference>
<evidence type="ECO:0000313" key="3">
    <source>
        <dbReference type="Proteomes" id="UP001152622"/>
    </source>
</evidence>
<organism evidence="2 3">
    <name type="scientific">Synaphobranchus kaupii</name>
    <name type="common">Kaup's arrowtooth eel</name>
    <dbReference type="NCBI Taxonomy" id="118154"/>
    <lineage>
        <taxon>Eukaryota</taxon>
        <taxon>Metazoa</taxon>
        <taxon>Chordata</taxon>
        <taxon>Craniata</taxon>
        <taxon>Vertebrata</taxon>
        <taxon>Euteleostomi</taxon>
        <taxon>Actinopterygii</taxon>
        <taxon>Neopterygii</taxon>
        <taxon>Teleostei</taxon>
        <taxon>Anguilliformes</taxon>
        <taxon>Synaphobranchidae</taxon>
        <taxon>Synaphobranchus</taxon>
    </lineage>
</organism>
<proteinExistence type="predicted"/>
<dbReference type="OrthoDB" id="5855429at2759"/>
<evidence type="ECO:0000313" key="2">
    <source>
        <dbReference type="EMBL" id="KAJ8337461.1"/>
    </source>
</evidence>
<feature type="compositionally biased region" description="Basic and acidic residues" evidence="1">
    <location>
        <begin position="56"/>
        <end position="75"/>
    </location>
</feature>
<accession>A0A9Q1EES4</accession>
<feature type="region of interest" description="Disordered" evidence="1">
    <location>
        <begin position="1"/>
        <end position="41"/>
    </location>
</feature>
<dbReference type="AlphaFoldDB" id="A0A9Q1EES4"/>
<protein>
    <submittedName>
        <fullName evidence="2">Uncharacterized protein</fullName>
    </submittedName>
</protein>
<feature type="compositionally biased region" description="Basic and acidic residues" evidence="1">
    <location>
        <begin position="1"/>
        <end position="21"/>
    </location>
</feature>
<gene>
    <name evidence="2" type="ORF">SKAU_G00364270</name>
</gene>
<reference evidence="2" key="1">
    <citation type="journal article" date="2023" name="Science">
        <title>Genome structures resolve the early diversification of teleost fishes.</title>
        <authorList>
            <person name="Parey E."/>
            <person name="Louis A."/>
            <person name="Montfort J."/>
            <person name="Bouchez O."/>
            <person name="Roques C."/>
            <person name="Iampietro C."/>
            <person name="Lluch J."/>
            <person name="Castinel A."/>
            <person name="Donnadieu C."/>
            <person name="Desvignes T."/>
            <person name="Floi Bucao C."/>
            <person name="Jouanno E."/>
            <person name="Wen M."/>
            <person name="Mejri S."/>
            <person name="Dirks R."/>
            <person name="Jansen H."/>
            <person name="Henkel C."/>
            <person name="Chen W.J."/>
            <person name="Zahm M."/>
            <person name="Cabau C."/>
            <person name="Klopp C."/>
            <person name="Thompson A.W."/>
            <person name="Robinson-Rechavi M."/>
            <person name="Braasch I."/>
            <person name="Lecointre G."/>
            <person name="Bobe J."/>
            <person name="Postlethwait J.H."/>
            <person name="Berthelot C."/>
            <person name="Roest Crollius H."/>
            <person name="Guiguen Y."/>
        </authorList>
    </citation>
    <scope>NUCLEOTIDE SEQUENCE</scope>
    <source>
        <strain evidence="2">WJC10195</strain>
    </source>
</reference>
<dbReference type="EMBL" id="JAINUF010000018">
    <property type="protein sequence ID" value="KAJ8337461.1"/>
    <property type="molecule type" value="Genomic_DNA"/>
</dbReference>
<sequence length="123" mass="13635">MLGYDSERDGRRRERRRDNDRAGGAAARGLSPKRFGGDDPVAGMIRTEQEEFFIEPLERGGHATGEEEEQGDGRRHIVYRSSAVKKPAAGLTEDFHSRGQSAPFVRSPKRAGPRLRTTPAKTS</sequence>
<name>A0A9Q1EES4_SYNKA</name>
<feature type="region of interest" description="Disordered" evidence="1">
    <location>
        <begin position="55"/>
        <end position="123"/>
    </location>
</feature>
<keyword evidence="3" id="KW-1185">Reference proteome</keyword>
<evidence type="ECO:0000256" key="1">
    <source>
        <dbReference type="SAM" id="MobiDB-lite"/>
    </source>
</evidence>